<reference evidence="2 3" key="1">
    <citation type="journal article" date="2024" name="G3 (Bethesda)">
        <title>Genome assembly of Hibiscus sabdariffa L. provides insights into metabolisms of medicinal natural products.</title>
        <authorList>
            <person name="Kim T."/>
        </authorList>
    </citation>
    <scope>NUCLEOTIDE SEQUENCE [LARGE SCALE GENOMIC DNA]</scope>
    <source>
        <strain evidence="2">TK-2024</strain>
        <tissue evidence="2">Old leaves</tissue>
    </source>
</reference>
<proteinExistence type="predicted"/>
<sequence>MARNVWLRSLPVESRHTFFCAPNCGLALCSLLLGLNANYTNDILTQGNLLVAKCSRAVSEVPQAPLRHAEQPRWIAPPHECIKLNVDTAVSPTNHKAGVGGVFRDAQGRWILDFSRFVGRCDVLVAKIWAIYDGLRQAWESDFSWELLAREWRVVVQHVSRSSNKVVDKLVARGRGWFVLRGWIILVYFVYSAPLRHAEQPRWIAPPHECIKLNVDTAVSPTNHKASVGGVFRDAQGRWILDFSRFVGRCDVLVAKIWAIYDGLRQAWESDFSWELLAREWRVVVQHTGVGGVVGSD</sequence>
<dbReference type="PANTHER" id="PTHR47723">
    <property type="entry name" value="OS05G0353850 PROTEIN"/>
    <property type="match status" value="1"/>
</dbReference>
<dbReference type="InterPro" id="IPR036397">
    <property type="entry name" value="RNaseH_sf"/>
</dbReference>
<dbReference type="PANTHER" id="PTHR47723:SF13">
    <property type="entry name" value="PUTATIVE-RELATED"/>
    <property type="match status" value="1"/>
</dbReference>
<dbReference type="InterPro" id="IPR044730">
    <property type="entry name" value="RNase_H-like_dom_plant"/>
</dbReference>
<protein>
    <recommendedName>
        <fullName evidence="1">RNase H type-1 domain-containing protein</fullName>
    </recommendedName>
</protein>
<evidence type="ECO:0000259" key="1">
    <source>
        <dbReference type="Pfam" id="PF13456"/>
    </source>
</evidence>
<name>A0ABR2QGL4_9ROSI</name>
<accession>A0ABR2QGL4</accession>
<dbReference type="InterPro" id="IPR053151">
    <property type="entry name" value="RNase_H-like"/>
</dbReference>
<comment type="caution">
    <text evidence="2">The sequence shown here is derived from an EMBL/GenBank/DDBJ whole genome shotgun (WGS) entry which is preliminary data.</text>
</comment>
<evidence type="ECO:0000313" key="3">
    <source>
        <dbReference type="Proteomes" id="UP001396334"/>
    </source>
</evidence>
<dbReference type="Proteomes" id="UP001396334">
    <property type="component" value="Unassembled WGS sequence"/>
</dbReference>
<feature type="domain" description="RNase H type-1" evidence="1">
    <location>
        <begin position="85"/>
        <end position="142"/>
    </location>
</feature>
<dbReference type="InterPro" id="IPR002156">
    <property type="entry name" value="RNaseH_domain"/>
</dbReference>
<gene>
    <name evidence="2" type="ORF">V6N11_065299</name>
</gene>
<organism evidence="2 3">
    <name type="scientific">Hibiscus sabdariffa</name>
    <name type="common">roselle</name>
    <dbReference type="NCBI Taxonomy" id="183260"/>
    <lineage>
        <taxon>Eukaryota</taxon>
        <taxon>Viridiplantae</taxon>
        <taxon>Streptophyta</taxon>
        <taxon>Embryophyta</taxon>
        <taxon>Tracheophyta</taxon>
        <taxon>Spermatophyta</taxon>
        <taxon>Magnoliopsida</taxon>
        <taxon>eudicotyledons</taxon>
        <taxon>Gunneridae</taxon>
        <taxon>Pentapetalae</taxon>
        <taxon>rosids</taxon>
        <taxon>malvids</taxon>
        <taxon>Malvales</taxon>
        <taxon>Malvaceae</taxon>
        <taxon>Malvoideae</taxon>
        <taxon>Hibiscus</taxon>
    </lineage>
</organism>
<dbReference type="InterPro" id="IPR012337">
    <property type="entry name" value="RNaseH-like_sf"/>
</dbReference>
<dbReference type="Pfam" id="PF13456">
    <property type="entry name" value="RVT_3"/>
    <property type="match status" value="2"/>
</dbReference>
<dbReference type="CDD" id="cd06222">
    <property type="entry name" value="RNase_H_like"/>
    <property type="match status" value="2"/>
</dbReference>
<dbReference type="SUPFAM" id="SSF53098">
    <property type="entry name" value="Ribonuclease H-like"/>
    <property type="match status" value="1"/>
</dbReference>
<dbReference type="Gene3D" id="3.30.420.10">
    <property type="entry name" value="Ribonuclease H-like superfamily/Ribonuclease H"/>
    <property type="match status" value="2"/>
</dbReference>
<keyword evidence="3" id="KW-1185">Reference proteome</keyword>
<dbReference type="EMBL" id="JBBPBN010000039">
    <property type="protein sequence ID" value="KAK8999803.1"/>
    <property type="molecule type" value="Genomic_DNA"/>
</dbReference>
<evidence type="ECO:0000313" key="2">
    <source>
        <dbReference type="EMBL" id="KAK8999803.1"/>
    </source>
</evidence>
<feature type="domain" description="RNase H type-1" evidence="1">
    <location>
        <begin position="214"/>
        <end position="272"/>
    </location>
</feature>